<feature type="transmembrane region" description="Helical" evidence="6">
    <location>
        <begin position="271"/>
        <end position="291"/>
    </location>
</feature>
<dbReference type="PANTHER" id="PTHR35007">
    <property type="entry name" value="INTEGRAL MEMBRANE PROTEIN-RELATED"/>
    <property type="match status" value="1"/>
</dbReference>
<dbReference type="RefSeq" id="WP_007077102.1">
    <property type="nucleotide sequence ID" value="NZ_CM001024.1"/>
</dbReference>
<evidence type="ECO:0000259" key="7">
    <source>
        <dbReference type="Pfam" id="PF00482"/>
    </source>
</evidence>
<evidence type="ECO:0000256" key="3">
    <source>
        <dbReference type="ARBA" id="ARBA00022692"/>
    </source>
</evidence>
<evidence type="ECO:0000256" key="5">
    <source>
        <dbReference type="ARBA" id="ARBA00023136"/>
    </source>
</evidence>
<evidence type="ECO:0000313" key="9">
    <source>
        <dbReference type="Proteomes" id="UP000003111"/>
    </source>
</evidence>
<keyword evidence="3 6" id="KW-0812">Transmembrane</keyword>
<feature type="transmembrane region" description="Helical" evidence="6">
    <location>
        <begin position="99"/>
        <end position="118"/>
    </location>
</feature>
<proteinExistence type="predicted"/>
<evidence type="ECO:0000256" key="4">
    <source>
        <dbReference type="ARBA" id="ARBA00022989"/>
    </source>
</evidence>
<dbReference type="GO" id="GO:0005886">
    <property type="term" value="C:plasma membrane"/>
    <property type="evidence" value="ECO:0007669"/>
    <property type="project" value="UniProtKB-SubCell"/>
</dbReference>
<dbReference type="AlphaFoldDB" id="E2SE74"/>
<dbReference type="Proteomes" id="UP000003111">
    <property type="component" value="Unassembled WGS sequence"/>
</dbReference>
<dbReference type="HOGENOM" id="CLU_056917_1_0_11"/>
<organism evidence="8 9">
    <name type="scientific">Aeromicrobium marinum DSM 15272</name>
    <dbReference type="NCBI Taxonomy" id="585531"/>
    <lineage>
        <taxon>Bacteria</taxon>
        <taxon>Bacillati</taxon>
        <taxon>Actinomycetota</taxon>
        <taxon>Actinomycetes</taxon>
        <taxon>Propionibacteriales</taxon>
        <taxon>Nocardioidaceae</taxon>
        <taxon>Aeromicrobium</taxon>
    </lineage>
</organism>
<evidence type="ECO:0000313" key="8">
    <source>
        <dbReference type="EMBL" id="EFQ82801.1"/>
    </source>
</evidence>
<keyword evidence="2" id="KW-1003">Cell membrane</keyword>
<dbReference type="InterPro" id="IPR018076">
    <property type="entry name" value="T2SS_GspF_dom"/>
</dbReference>
<evidence type="ECO:0000256" key="6">
    <source>
        <dbReference type="SAM" id="Phobius"/>
    </source>
</evidence>
<accession>E2SE74</accession>
<comment type="subcellular location">
    <subcellularLocation>
        <location evidence="1">Cell membrane</location>
        <topology evidence="1">Multi-pass membrane protein</topology>
    </subcellularLocation>
</comment>
<evidence type="ECO:0000256" key="1">
    <source>
        <dbReference type="ARBA" id="ARBA00004651"/>
    </source>
</evidence>
<dbReference type="OrthoDB" id="5185234at2"/>
<keyword evidence="9" id="KW-1185">Reference proteome</keyword>
<feature type="transmembrane region" description="Helical" evidence="6">
    <location>
        <begin position="6"/>
        <end position="22"/>
    </location>
</feature>
<feature type="domain" description="Type II secretion system protein GspF" evidence="7">
    <location>
        <begin position="165"/>
        <end position="288"/>
    </location>
</feature>
<protein>
    <submittedName>
        <fullName evidence="8">Bacterial type II secretion system domain protein F</fullName>
    </submittedName>
</protein>
<comment type="caution">
    <text evidence="8">The sequence shown here is derived from an EMBL/GenBank/DDBJ whole genome shotgun (WGS) entry which is preliminary data.</text>
</comment>
<keyword evidence="4 6" id="KW-1133">Transmembrane helix</keyword>
<name>E2SE74_9ACTN</name>
<reference evidence="8" key="1">
    <citation type="submission" date="2010-08" db="EMBL/GenBank/DDBJ databases">
        <authorList>
            <person name="Muzny D."/>
            <person name="Qin X."/>
            <person name="Buhay C."/>
            <person name="Dugan-Rocha S."/>
            <person name="Ding Y."/>
            <person name="Chen G."/>
            <person name="Hawes A."/>
            <person name="Holder M."/>
            <person name="Jhangiani S."/>
            <person name="Johnson A."/>
            <person name="Khan Z."/>
            <person name="Li Z."/>
            <person name="Liu W."/>
            <person name="Liu X."/>
            <person name="Perez L."/>
            <person name="Shen H."/>
            <person name="Wang Q."/>
            <person name="Watt J."/>
            <person name="Xi L."/>
            <person name="Xin Y."/>
            <person name="Zhou J."/>
            <person name="Deng J."/>
            <person name="Jiang H."/>
            <person name="Liu Y."/>
            <person name="Qu J."/>
            <person name="Song X.-Z."/>
            <person name="Zhang L."/>
            <person name="Villasana D."/>
            <person name="Johnson A."/>
            <person name="Liu J."/>
            <person name="Liyanage D."/>
            <person name="Lorensuhewa L."/>
            <person name="Robinson T."/>
            <person name="Song A."/>
            <person name="Song B.-B."/>
            <person name="Dinh H."/>
            <person name="Thornton R."/>
            <person name="Coyle M."/>
            <person name="Francisco L."/>
            <person name="Jackson L."/>
            <person name="Javaid M."/>
            <person name="Korchina V."/>
            <person name="Kovar C."/>
            <person name="Mata R."/>
            <person name="Mathew T."/>
            <person name="Ngo R."/>
            <person name="Nguyen L."/>
            <person name="Nguyen N."/>
            <person name="Okwuonu G."/>
            <person name="Ongeri F."/>
            <person name="Pham C."/>
            <person name="Simmons D."/>
            <person name="Wilczek-Boney K."/>
            <person name="Hale W."/>
            <person name="Jakkamsetti A."/>
            <person name="Pham P."/>
            <person name="Ruth R."/>
            <person name="San Lucas F."/>
            <person name="Warren J."/>
            <person name="Zhang J."/>
            <person name="Zhao Z."/>
            <person name="Zhou C."/>
            <person name="Zhu D."/>
            <person name="Lee S."/>
            <person name="Bess C."/>
            <person name="Blankenburg K."/>
            <person name="Forbes L."/>
            <person name="Fu Q."/>
            <person name="Gubbala S."/>
            <person name="Hirani K."/>
            <person name="Jayaseelan J.C."/>
            <person name="Lara F."/>
            <person name="Munidasa M."/>
            <person name="Palculict T."/>
            <person name="Patil S."/>
            <person name="Pu L.-L."/>
            <person name="Saada N."/>
            <person name="Tang L."/>
            <person name="Weissenberger G."/>
            <person name="Zhu Y."/>
            <person name="Hemphill L."/>
            <person name="Shang Y."/>
            <person name="Youmans B."/>
            <person name="Ayvaz T."/>
            <person name="Ross M."/>
            <person name="Santibanez J."/>
            <person name="Aqrawi P."/>
            <person name="Gross S."/>
            <person name="Joshi V."/>
            <person name="Fowler G."/>
            <person name="Nazareth L."/>
            <person name="Reid J."/>
            <person name="Worley K."/>
            <person name="Petrosino J."/>
            <person name="Highlander S."/>
            <person name="Gibbs R."/>
        </authorList>
    </citation>
    <scope>NUCLEOTIDE SEQUENCE [LARGE SCALE GENOMIC DNA]</scope>
    <source>
        <strain evidence="8">DSM 15272</strain>
    </source>
</reference>
<dbReference type="eggNOG" id="COG2064">
    <property type="taxonomic scope" value="Bacteria"/>
</dbReference>
<sequence length="303" mass="31822">MNGAVLGLLWGAGLCLVAAGWVRSRRPSLHDRVAPYVRDVHPVLAAGPPVGAVRAVFGPGLTSVASRLGELVGSSESVQRRLDRASGGGTLDEFRFRQLVWTAGTLAAAGSLSGLVWWERRSGAVALLAFSLIAAIGGALVCDQRLSAEVRRREQAMTEEFPAVADLLALAVAAGESPTAALQRVVARAHGELADELGRVLAEVRTGSTIVQAFDRLAARTGVTSIARFAEGLAVAVDRGTPVVDVLHAQTADVREAARRHLMETGGRREVLMMVPVVFAILPVTVVFAFYPGLVGLHLTSGS</sequence>
<keyword evidence="5 6" id="KW-0472">Membrane</keyword>
<feature type="transmembrane region" description="Helical" evidence="6">
    <location>
        <begin position="124"/>
        <end position="142"/>
    </location>
</feature>
<dbReference type="STRING" id="585531.HMPREF0063_12010"/>
<gene>
    <name evidence="8" type="ORF">HMPREF0063_12010</name>
</gene>
<dbReference type="Pfam" id="PF00482">
    <property type="entry name" value="T2SSF"/>
    <property type="match status" value="1"/>
</dbReference>
<dbReference type="PANTHER" id="PTHR35007:SF2">
    <property type="entry name" value="PILUS ASSEMBLE PROTEIN"/>
    <property type="match status" value="1"/>
</dbReference>
<dbReference type="EMBL" id="ACLF03000006">
    <property type="protein sequence ID" value="EFQ82801.1"/>
    <property type="molecule type" value="Genomic_DNA"/>
</dbReference>
<evidence type="ECO:0000256" key="2">
    <source>
        <dbReference type="ARBA" id="ARBA00022475"/>
    </source>
</evidence>